<dbReference type="AlphaFoldDB" id="A0ABD0LAS7"/>
<comment type="caution">
    <text evidence="1">The sequence shown here is derived from an EMBL/GenBank/DDBJ whole genome shotgun (WGS) entry which is preliminary data.</text>
</comment>
<name>A0ABD0LAS7_9CAEN</name>
<keyword evidence="2" id="KW-1185">Reference proteome</keyword>
<protein>
    <submittedName>
        <fullName evidence="1">Uncharacterized protein</fullName>
    </submittedName>
</protein>
<gene>
    <name evidence="1" type="ORF">BaRGS_00012649</name>
</gene>
<evidence type="ECO:0000313" key="2">
    <source>
        <dbReference type="Proteomes" id="UP001519460"/>
    </source>
</evidence>
<accession>A0ABD0LAS7</accession>
<dbReference type="EMBL" id="JACVVK020000069">
    <property type="protein sequence ID" value="KAK7496239.1"/>
    <property type="molecule type" value="Genomic_DNA"/>
</dbReference>
<organism evidence="1 2">
    <name type="scientific">Batillaria attramentaria</name>
    <dbReference type="NCBI Taxonomy" id="370345"/>
    <lineage>
        <taxon>Eukaryota</taxon>
        <taxon>Metazoa</taxon>
        <taxon>Spiralia</taxon>
        <taxon>Lophotrochozoa</taxon>
        <taxon>Mollusca</taxon>
        <taxon>Gastropoda</taxon>
        <taxon>Caenogastropoda</taxon>
        <taxon>Sorbeoconcha</taxon>
        <taxon>Cerithioidea</taxon>
        <taxon>Batillariidae</taxon>
        <taxon>Batillaria</taxon>
    </lineage>
</organism>
<sequence length="81" mass="8989">MRCHNNHYHITEETGEEFLQSDLSAILIDFGSAPVQSAPINIPHRQADPSAELLPPIRTPIAVTQSTCSALLRQSEIKLRL</sequence>
<dbReference type="Proteomes" id="UP001519460">
    <property type="component" value="Unassembled WGS sequence"/>
</dbReference>
<evidence type="ECO:0000313" key="1">
    <source>
        <dbReference type="EMBL" id="KAK7496239.1"/>
    </source>
</evidence>
<reference evidence="1 2" key="1">
    <citation type="journal article" date="2023" name="Sci. Data">
        <title>Genome assembly of the Korean intertidal mud-creeper Batillaria attramentaria.</title>
        <authorList>
            <person name="Patra A.K."/>
            <person name="Ho P.T."/>
            <person name="Jun S."/>
            <person name="Lee S.J."/>
            <person name="Kim Y."/>
            <person name="Won Y.J."/>
        </authorList>
    </citation>
    <scope>NUCLEOTIDE SEQUENCE [LARGE SCALE GENOMIC DNA]</scope>
    <source>
        <strain evidence="1">Wonlab-2016</strain>
    </source>
</reference>
<proteinExistence type="predicted"/>